<evidence type="ECO:0000256" key="2">
    <source>
        <dbReference type="ARBA" id="ARBA00010617"/>
    </source>
</evidence>
<dbReference type="Proteomes" id="UP000799539">
    <property type="component" value="Unassembled WGS sequence"/>
</dbReference>
<dbReference type="CDD" id="cd11058">
    <property type="entry name" value="CYP60B-like"/>
    <property type="match status" value="1"/>
</dbReference>
<keyword evidence="9" id="KW-1185">Reference proteome</keyword>
<gene>
    <name evidence="8" type="ORF">CERZMDRAFT_63537</name>
</gene>
<evidence type="ECO:0000313" key="8">
    <source>
        <dbReference type="EMBL" id="KAF2217364.1"/>
    </source>
</evidence>
<dbReference type="GO" id="GO:0004497">
    <property type="term" value="F:monooxygenase activity"/>
    <property type="evidence" value="ECO:0007669"/>
    <property type="project" value="UniProtKB-KW"/>
</dbReference>
<name>A0A6A6FVJ8_9PEZI</name>
<reference evidence="8" key="1">
    <citation type="journal article" date="2020" name="Stud. Mycol.">
        <title>101 Dothideomycetes genomes: a test case for predicting lifestyles and emergence of pathogens.</title>
        <authorList>
            <person name="Haridas S."/>
            <person name="Albert R."/>
            <person name="Binder M."/>
            <person name="Bloem J."/>
            <person name="Labutti K."/>
            <person name="Salamov A."/>
            <person name="Andreopoulos B."/>
            <person name="Baker S."/>
            <person name="Barry K."/>
            <person name="Bills G."/>
            <person name="Bluhm B."/>
            <person name="Cannon C."/>
            <person name="Castanera R."/>
            <person name="Culley D."/>
            <person name="Daum C."/>
            <person name="Ezra D."/>
            <person name="Gonzalez J."/>
            <person name="Henrissat B."/>
            <person name="Kuo A."/>
            <person name="Liang C."/>
            <person name="Lipzen A."/>
            <person name="Lutzoni F."/>
            <person name="Magnuson J."/>
            <person name="Mondo S."/>
            <person name="Nolan M."/>
            <person name="Ohm R."/>
            <person name="Pangilinan J."/>
            <person name="Park H.-J."/>
            <person name="Ramirez L."/>
            <person name="Alfaro M."/>
            <person name="Sun H."/>
            <person name="Tritt A."/>
            <person name="Yoshinaga Y."/>
            <person name="Zwiers L.-H."/>
            <person name="Turgeon B."/>
            <person name="Goodwin S."/>
            <person name="Spatafora J."/>
            <person name="Crous P."/>
            <person name="Grigoriev I."/>
        </authorList>
    </citation>
    <scope>NUCLEOTIDE SEQUENCE</scope>
    <source>
        <strain evidence="8">SCOH1-5</strain>
    </source>
</reference>
<organism evidence="8 9">
    <name type="scientific">Cercospora zeae-maydis SCOH1-5</name>
    <dbReference type="NCBI Taxonomy" id="717836"/>
    <lineage>
        <taxon>Eukaryota</taxon>
        <taxon>Fungi</taxon>
        <taxon>Dikarya</taxon>
        <taxon>Ascomycota</taxon>
        <taxon>Pezizomycotina</taxon>
        <taxon>Dothideomycetes</taxon>
        <taxon>Dothideomycetidae</taxon>
        <taxon>Mycosphaerellales</taxon>
        <taxon>Mycosphaerellaceae</taxon>
        <taxon>Cercospora</taxon>
    </lineage>
</organism>
<evidence type="ECO:0000256" key="7">
    <source>
        <dbReference type="RuleBase" id="RU000461"/>
    </source>
</evidence>
<dbReference type="Gene3D" id="1.10.630.10">
    <property type="entry name" value="Cytochrome P450"/>
    <property type="match status" value="1"/>
</dbReference>
<dbReference type="PRINTS" id="PR00463">
    <property type="entry name" value="EP450I"/>
</dbReference>
<keyword evidence="7" id="KW-0503">Monooxygenase</keyword>
<dbReference type="AlphaFoldDB" id="A0A6A6FVJ8"/>
<comment type="cofactor">
    <cofactor evidence="1 6">
        <name>heme</name>
        <dbReference type="ChEBI" id="CHEBI:30413"/>
    </cofactor>
</comment>
<dbReference type="InterPro" id="IPR002401">
    <property type="entry name" value="Cyt_P450_E_grp-I"/>
</dbReference>
<evidence type="ECO:0008006" key="10">
    <source>
        <dbReference type="Google" id="ProtNLM"/>
    </source>
</evidence>
<protein>
    <recommendedName>
        <fullName evidence="10">Cytochrome P450 monooxygenase</fullName>
    </recommendedName>
</protein>
<dbReference type="InterPro" id="IPR036396">
    <property type="entry name" value="Cyt_P450_sf"/>
</dbReference>
<evidence type="ECO:0000313" key="9">
    <source>
        <dbReference type="Proteomes" id="UP000799539"/>
    </source>
</evidence>
<proteinExistence type="inferred from homology"/>
<evidence type="ECO:0000256" key="5">
    <source>
        <dbReference type="ARBA" id="ARBA00023004"/>
    </source>
</evidence>
<dbReference type="InterPro" id="IPR017972">
    <property type="entry name" value="Cyt_P450_CS"/>
</dbReference>
<dbReference type="PROSITE" id="PS00086">
    <property type="entry name" value="CYTOCHROME_P450"/>
    <property type="match status" value="1"/>
</dbReference>
<dbReference type="PRINTS" id="PR00385">
    <property type="entry name" value="P450"/>
</dbReference>
<dbReference type="Pfam" id="PF00067">
    <property type="entry name" value="p450"/>
    <property type="match status" value="1"/>
</dbReference>
<dbReference type="GO" id="GO:0020037">
    <property type="term" value="F:heme binding"/>
    <property type="evidence" value="ECO:0007669"/>
    <property type="project" value="InterPro"/>
</dbReference>
<keyword evidence="7" id="KW-0560">Oxidoreductase</keyword>
<dbReference type="OrthoDB" id="1470350at2759"/>
<evidence type="ECO:0000256" key="4">
    <source>
        <dbReference type="ARBA" id="ARBA00022723"/>
    </source>
</evidence>
<dbReference type="EMBL" id="ML992662">
    <property type="protein sequence ID" value="KAF2217364.1"/>
    <property type="molecule type" value="Genomic_DNA"/>
</dbReference>
<dbReference type="InterPro" id="IPR001128">
    <property type="entry name" value="Cyt_P450"/>
</dbReference>
<dbReference type="InterPro" id="IPR050121">
    <property type="entry name" value="Cytochrome_P450_monoxygenase"/>
</dbReference>
<evidence type="ECO:0000256" key="1">
    <source>
        <dbReference type="ARBA" id="ARBA00001971"/>
    </source>
</evidence>
<accession>A0A6A6FVJ8</accession>
<dbReference type="GO" id="GO:0016705">
    <property type="term" value="F:oxidoreductase activity, acting on paired donors, with incorporation or reduction of molecular oxygen"/>
    <property type="evidence" value="ECO:0007669"/>
    <property type="project" value="InterPro"/>
</dbReference>
<feature type="binding site" description="axial binding residue" evidence="6">
    <location>
        <position position="437"/>
    </location>
    <ligand>
        <name>heme</name>
        <dbReference type="ChEBI" id="CHEBI:30413"/>
    </ligand>
    <ligandPart>
        <name>Fe</name>
        <dbReference type="ChEBI" id="CHEBI:18248"/>
    </ligandPart>
</feature>
<dbReference type="PANTHER" id="PTHR24305">
    <property type="entry name" value="CYTOCHROME P450"/>
    <property type="match status" value="1"/>
</dbReference>
<sequence length="492" mass="55935">MSGIVFAASILLITYQALTYIYNLFFHPLAKFPGPVACRASAIPYVRQNLRGHLNNWIVKLHDEYGEVVRLAPNELSFSGAGAYKDMYGFKKAGHGTLQKHPEFYKSPTAETPDIITADDVNHGRMRKIFSHAFSDRALKLQEPLFITHTDKMIDKIRGNPSQKYDMVKMYNFTTFDIMGDLTFGEPLGMLDNSDYHPWVAAMFGGMRFGVYLHSMRKLAPPLEGFLLKYCVPQSIKNQMQVHADFSRLRVERRLEKEDARTDIWGLVLGKEEGRGLSKDEMVVNAKLFMIAGTETTATLLSGVTFHLLTNPLKMQKLVQEIRGAFAEEDGITVERLQALEYLHACLEEGLRMYPPVPQGLPRVTLPGAPVIVEGHEIPAGSAVRVTNLAVFNNRDNFRDPEMFVPERWLSGSAEGARYFQDKKHALQPFSVGPRNCLGKNLAYHEMRLILTKVLYNFDMSLCEESKRWADQKTFILWQKPQLMVQLTPRKP</sequence>
<keyword evidence="4 6" id="KW-0479">Metal-binding</keyword>
<keyword evidence="3 6" id="KW-0349">Heme</keyword>
<comment type="similarity">
    <text evidence="2 7">Belongs to the cytochrome P450 family.</text>
</comment>
<dbReference type="PANTHER" id="PTHR24305:SF210">
    <property type="entry name" value="CYTOCHROME P450 MONOOXYGENASE ASQL-RELATED"/>
    <property type="match status" value="1"/>
</dbReference>
<evidence type="ECO:0000256" key="6">
    <source>
        <dbReference type="PIRSR" id="PIRSR602401-1"/>
    </source>
</evidence>
<evidence type="ECO:0000256" key="3">
    <source>
        <dbReference type="ARBA" id="ARBA00022617"/>
    </source>
</evidence>
<dbReference type="SUPFAM" id="SSF48264">
    <property type="entry name" value="Cytochrome P450"/>
    <property type="match status" value="1"/>
</dbReference>
<dbReference type="GO" id="GO:0005506">
    <property type="term" value="F:iron ion binding"/>
    <property type="evidence" value="ECO:0007669"/>
    <property type="project" value="InterPro"/>
</dbReference>
<keyword evidence="5 6" id="KW-0408">Iron</keyword>